<feature type="region of interest" description="Disordered" evidence="1">
    <location>
        <begin position="79"/>
        <end position="102"/>
    </location>
</feature>
<dbReference type="AlphaFoldDB" id="A0A438GGG6"/>
<dbReference type="EMBL" id="QGNW01000441">
    <property type="protein sequence ID" value="RVW71293.1"/>
    <property type="molecule type" value="Genomic_DNA"/>
</dbReference>
<organism evidence="2 3">
    <name type="scientific">Vitis vinifera</name>
    <name type="common">Grape</name>
    <dbReference type="NCBI Taxonomy" id="29760"/>
    <lineage>
        <taxon>Eukaryota</taxon>
        <taxon>Viridiplantae</taxon>
        <taxon>Streptophyta</taxon>
        <taxon>Embryophyta</taxon>
        <taxon>Tracheophyta</taxon>
        <taxon>Spermatophyta</taxon>
        <taxon>Magnoliopsida</taxon>
        <taxon>eudicotyledons</taxon>
        <taxon>Gunneridae</taxon>
        <taxon>Pentapetalae</taxon>
        <taxon>rosids</taxon>
        <taxon>Vitales</taxon>
        <taxon>Vitaceae</taxon>
        <taxon>Viteae</taxon>
        <taxon>Vitis</taxon>
    </lineage>
</organism>
<gene>
    <name evidence="2" type="ORF">CK203_060093</name>
</gene>
<comment type="caution">
    <text evidence="2">The sequence shown here is derived from an EMBL/GenBank/DDBJ whole genome shotgun (WGS) entry which is preliminary data.</text>
</comment>
<dbReference type="Proteomes" id="UP000288805">
    <property type="component" value="Unassembled WGS sequence"/>
</dbReference>
<reference evidence="2 3" key="1">
    <citation type="journal article" date="2018" name="PLoS Genet.">
        <title>Population sequencing reveals clonal diversity and ancestral inbreeding in the grapevine cultivar Chardonnay.</title>
        <authorList>
            <person name="Roach M.J."/>
            <person name="Johnson D.L."/>
            <person name="Bohlmann J."/>
            <person name="van Vuuren H.J."/>
            <person name="Jones S.J."/>
            <person name="Pretorius I.S."/>
            <person name="Schmidt S.A."/>
            <person name="Borneman A.R."/>
        </authorList>
    </citation>
    <scope>NUCLEOTIDE SEQUENCE [LARGE SCALE GENOMIC DNA]</scope>
    <source>
        <strain evidence="3">cv. Chardonnay</strain>
        <tissue evidence="2">Leaf</tissue>
    </source>
</reference>
<name>A0A438GGG6_VITVI</name>
<evidence type="ECO:0000313" key="3">
    <source>
        <dbReference type="Proteomes" id="UP000288805"/>
    </source>
</evidence>
<sequence>MTKPQTLESIIVHNSNPIFPTLSVPLQTIEFVGTEPNTPFRPNQSQTVNSNEFIVYSRKEKKSQEDIEQQIHLGLVHESKPNSVLEEAHSGNIDSNPNESKDDELNLLIVKTKGEALQMPKWKATIKEET</sequence>
<evidence type="ECO:0000256" key="1">
    <source>
        <dbReference type="SAM" id="MobiDB-lite"/>
    </source>
</evidence>
<protein>
    <submittedName>
        <fullName evidence="2">Uncharacterized protein</fullName>
    </submittedName>
</protein>
<proteinExistence type="predicted"/>
<accession>A0A438GGG6</accession>
<evidence type="ECO:0000313" key="2">
    <source>
        <dbReference type="EMBL" id="RVW71293.1"/>
    </source>
</evidence>